<keyword evidence="11" id="KW-1185">Reference proteome</keyword>
<evidence type="ECO:0000313" key="10">
    <source>
        <dbReference type="Ensembl" id="ENSAPEP00000010190.1"/>
    </source>
</evidence>
<evidence type="ECO:0000256" key="1">
    <source>
        <dbReference type="ARBA" id="ARBA00004613"/>
    </source>
</evidence>
<dbReference type="GO" id="GO:0042742">
    <property type="term" value="P:defense response to bacterium"/>
    <property type="evidence" value="ECO:0007669"/>
    <property type="project" value="Ensembl"/>
</dbReference>
<comment type="subcellular location">
    <subcellularLocation>
        <location evidence="1 9">Secreted</location>
    </subcellularLocation>
</comment>
<comment type="subunit">
    <text evidence="3">Homodimer. Interacts with IL10RA and IL10RB.</text>
</comment>
<dbReference type="Gene3D" id="1.20.1250.10">
    <property type="match status" value="1"/>
</dbReference>
<dbReference type="GO" id="GO:0005125">
    <property type="term" value="F:cytokine activity"/>
    <property type="evidence" value="ECO:0007669"/>
    <property type="project" value="UniProtKB-UniRule"/>
</dbReference>
<organism evidence="10 11">
    <name type="scientific">Amphiprion percula</name>
    <name type="common">Orange clownfish</name>
    <name type="synonym">Lutjanus percula</name>
    <dbReference type="NCBI Taxonomy" id="161767"/>
    <lineage>
        <taxon>Eukaryota</taxon>
        <taxon>Metazoa</taxon>
        <taxon>Chordata</taxon>
        <taxon>Craniata</taxon>
        <taxon>Vertebrata</taxon>
        <taxon>Euteleostomi</taxon>
        <taxon>Actinopterygii</taxon>
        <taxon>Neopterygii</taxon>
        <taxon>Teleostei</taxon>
        <taxon>Neoteleostei</taxon>
        <taxon>Acanthomorphata</taxon>
        <taxon>Ovalentaria</taxon>
        <taxon>Pomacentridae</taxon>
        <taxon>Amphiprion</taxon>
    </lineage>
</organism>
<dbReference type="Proteomes" id="UP000265080">
    <property type="component" value="Chromosome 6"/>
</dbReference>
<evidence type="ECO:0000256" key="9">
    <source>
        <dbReference type="RuleBase" id="RU368043"/>
    </source>
</evidence>
<dbReference type="PANTHER" id="PTHR48482">
    <property type="entry name" value="INTERLEUKIN-19-RELATED"/>
    <property type="match status" value="1"/>
</dbReference>
<evidence type="ECO:0000256" key="3">
    <source>
        <dbReference type="ARBA" id="ARBA00011144"/>
    </source>
</evidence>
<feature type="chain" id="PRO_5031590500" description="Interleukin family protein" evidence="9">
    <location>
        <begin position="23"/>
        <end position="187"/>
    </location>
</feature>
<keyword evidence="6 9" id="KW-0732">Signal</keyword>
<dbReference type="GO" id="GO:0032496">
    <property type="term" value="P:response to lipopolysaccharide"/>
    <property type="evidence" value="ECO:0007669"/>
    <property type="project" value="Ensembl"/>
</dbReference>
<feature type="disulfide bond" evidence="8">
    <location>
        <begin position="31"/>
        <end position="130"/>
    </location>
</feature>
<dbReference type="GO" id="GO:0050728">
    <property type="term" value="P:negative regulation of inflammatory response"/>
    <property type="evidence" value="ECO:0007669"/>
    <property type="project" value="Ensembl"/>
</dbReference>
<keyword evidence="4 9" id="KW-0202">Cytokine</keyword>
<dbReference type="GO" id="GO:0001817">
    <property type="term" value="P:regulation of cytokine production"/>
    <property type="evidence" value="ECO:0007669"/>
    <property type="project" value="UniProtKB-ARBA"/>
</dbReference>
<dbReference type="InterPro" id="IPR000098">
    <property type="entry name" value="IL-10"/>
</dbReference>
<dbReference type="PRINTS" id="PR01294">
    <property type="entry name" value="INTRLEUKIN10"/>
</dbReference>
<comment type="similarity">
    <text evidence="2 9">Belongs to the IL-10 family.</text>
</comment>
<dbReference type="Pfam" id="PF00726">
    <property type="entry name" value="IL10"/>
    <property type="match status" value="1"/>
</dbReference>
<dbReference type="InterPro" id="IPR020443">
    <property type="entry name" value="IL-10/19/20/24/26"/>
</dbReference>
<dbReference type="GeneTree" id="ENSGT00950000183124"/>
<dbReference type="GO" id="GO:0006955">
    <property type="term" value="P:immune response"/>
    <property type="evidence" value="ECO:0007669"/>
    <property type="project" value="Ensembl"/>
</dbReference>
<dbReference type="OMA" id="CHRFFTC"/>
<feature type="signal peptide" evidence="9">
    <location>
        <begin position="1"/>
        <end position="22"/>
    </location>
</feature>
<reference evidence="10 11" key="1">
    <citation type="submission" date="2018-03" db="EMBL/GenBank/DDBJ databases">
        <title>Finding Nemo's genes: A chromosome-scale reference assembly of the genome of the orange clownfish Amphiprion percula.</title>
        <authorList>
            <person name="Lehmann R."/>
        </authorList>
    </citation>
    <scope>NUCLEOTIDE SEQUENCE</scope>
</reference>
<reference evidence="10" key="2">
    <citation type="submission" date="2025-08" db="UniProtKB">
        <authorList>
            <consortium name="Ensembl"/>
        </authorList>
    </citation>
    <scope>IDENTIFICATION</scope>
</reference>
<evidence type="ECO:0000256" key="5">
    <source>
        <dbReference type="ARBA" id="ARBA00022525"/>
    </source>
</evidence>
<name>A0A3P8SDM6_AMPPE</name>
<dbReference type="PANTHER" id="PTHR48482:SF5">
    <property type="entry name" value="INTERLEUKIN-10"/>
    <property type="match status" value="1"/>
</dbReference>
<reference evidence="10" key="3">
    <citation type="submission" date="2025-09" db="UniProtKB">
        <authorList>
            <consortium name="Ensembl"/>
        </authorList>
    </citation>
    <scope>IDENTIFICATION</scope>
</reference>
<dbReference type="SMART" id="SM00188">
    <property type="entry name" value="IL10"/>
    <property type="match status" value="1"/>
</dbReference>
<accession>A0A3P8SDM6</accession>
<evidence type="ECO:0000256" key="8">
    <source>
        <dbReference type="PIRSR" id="PIRSR620443-50"/>
    </source>
</evidence>
<dbReference type="GO" id="GO:0005615">
    <property type="term" value="C:extracellular space"/>
    <property type="evidence" value="ECO:0007669"/>
    <property type="project" value="UniProtKB-UniRule"/>
</dbReference>
<dbReference type="GO" id="GO:0008593">
    <property type="term" value="P:regulation of Notch signaling pathway"/>
    <property type="evidence" value="ECO:0007669"/>
    <property type="project" value="Ensembl"/>
</dbReference>
<dbReference type="STRING" id="161767.ENSAPEP00000010190"/>
<proteinExistence type="inferred from homology"/>
<evidence type="ECO:0000313" key="11">
    <source>
        <dbReference type="Proteomes" id="UP000265080"/>
    </source>
</evidence>
<comment type="function">
    <text evidence="9">Immune regulatory cytokine.</text>
</comment>
<dbReference type="InterPro" id="IPR009079">
    <property type="entry name" value="4_helix_cytokine-like_core"/>
</dbReference>
<evidence type="ECO:0000256" key="4">
    <source>
        <dbReference type="ARBA" id="ARBA00022514"/>
    </source>
</evidence>
<dbReference type="Ensembl" id="ENSAPET00000010468.1">
    <property type="protein sequence ID" value="ENSAPEP00000010190.1"/>
    <property type="gene ID" value="ENSAPEG00000007315.1"/>
</dbReference>
<evidence type="ECO:0000256" key="6">
    <source>
        <dbReference type="ARBA" id="ARBA00022729"/>
    </source>
</evidence>
<dbReference type="AlphaFoldDB" id="A0A3P8SDM6"/>
<dbReference type="SUPFAM" id="SSF47266">
    <property type="entry name" value="4-helical cytokines"/>
    <property type="match status" value="1"/>
</dbReference>
<sequence length="187" mass="21286">MTLRCLLLSVPAVLSLLCIAWCNPTCNNACCRFVEGFPVRLKKLREDYSQIRDFFEANDDLDTALLDQSVEDSFKSPFACHSVNSVLGFYLSTVLPSALAGVTEDTKDLIPHMESIQQIFDQLKNDVTKCRNYFSCKKHFDIRDLNSTYTQMEGKGLYKAMGELDLLFNYIETYLASKRHRSRPASA</sequence>
<keyword evidence="5 9" id="KW-0964">Secreted</keyword>
<keyword evidence="7 8" id="KW-1015">Disulfide bond</keyword>
<feature type="disulfide bond" evidence="8">
    <location>
        <begin position="80"/>
        <end position="136"/>
    </location>
</feature>
<protein>
    <recommendedName>
        <fullName evidence="9">Interleukin family protein</fullName>
    </recommendedName>
</protein>
<evidence type="ECO:0000256" key="7">
    <source>
        <dbReference type="ARBA" id="ARBA00023157"/>
    </source>
</evidence>
<dbReference type="GO" id="GO:1905298">
    <property type="term" value="P:regulation of intestinal epithelial cell development"/>
    <property type="evidence" value="ECO:0007669"/>
    <property type="project" value="Ensembl"/>
</dbReference>
<evidence type="ECO:0000256" key="2">
    <source>
        <dbReference type="ARBA" id="ARBA00008813"/>
    </source>
</evidence>